<keyword evidence="1" id="KW-0560">Oxidoreductase</keyword>
<dbReference type="InterPro" id="IPR042098">
    <property type="entry name" value="TauD-like_sf"/>
</dbReference>
<reference evidence="3 4" key="1">
    <citation type="submission" date="2016-12" db="EMBL/GenBank/DDBJ databases">
        <title>The genomes of Aspergillus section Nigri reveals drivers in fungal speciation.</title>
        <authorList>
            <consortium name="DOE Joint Genome Institute"/>
            <person name="Vesth T.C."/>
            <person name="Nybo J."/>
            <person name="Theobald S."/>
            <person name="Brandl J."/>
            <person name="Frisvad J.C."/>
            <person name="Nielsen K.F."/>
            <person name="Lyhne E.K."/>
            <person name="Kogle M.E."/>
            <person name="Kuo A."/>
            <person name="Riley R."/>
            <person name="Clum A."/>
            <person name="Nolan M."/>
            <person name="Lipzen A."/>
            <person name="Salamov A."/>
            <person name="Henrissat B."/>
            <person name="Wiebenga A."/>
            <person name="De Vries R.P."/>
            <person name="Grigoriev I.V."/>
            <person name="Mortensen U.H."/>
            <person name="Andersen M.R."/>
            <person name="Baker S.E."/>
        </authorList>
    </citation>
    <scope>NUCLEOTIDE SEQUENCE [LARGE SCALE GENOMIC DNA]</scope>
    <source>
        <strain evidence="3 4">CBS 117.55</strain>
    </source>
</reference>
<dbReference type="SUPFAM" id="SSF51197">
    <property type="entry name" value="Clavaminate synthase-like"/>
    <property type="match status" value="1"/>
</dbReference>
<evidence type="ECO:0000256" key="1">
    <source>
        <dbReference type="ARBA" id="ARBA00023002"/>
    </source>
</evidence>
<dbReference type="Pfam" id="PF02668">
    <property type="entry name" value="TauD"/>
    <property type="match status" value="1"/>
</dbReference>
<keyword evidence="4" id="KW-1185">Reference proteome</keyword>
<dbReference type="GeneID" id="37070071"/>
<dbReference type="Gene3D" id="3.60.130.10">
    <property type="entry name" value="Clavaminate synthase-like"/>
    <property type="match status" value="1"/>
</dbReference>
<sequence>MTLTFQPFHIPGAQTVHGNTFPYGLQASLADGASDVPAVNDAVIAITALAESGRLSELLQKHGAVLIRGVGHPSAETFARLVNSAEKGRGSNPFIQIGLAGKRTILADNVWTANEGPSDRRFYQHNEYSRYTRFPSNIHFYCEKKALEGGETPVAHSALVYDKLQEAVPELVQAVHEKGLAMKMAFRAPGHEGKGNEFNWAGVHSFGQEFQPGDDRDTQKAKVEVQVRKLTPAFRWLEDDALELTQYIPGIRRSPASGLPVWFNGLVGRYGMTRDQGALDPPYIGRDGMTYLPCDYGDGTVIPKEYLERLERVVDELELDVSLEEGDLLLVDNFQVSHGRKPWTGERRILVSMWEGGKPIEAF</sequence>
<dbReference type="GO" id="GO:0016491">
    <property type="term" value="F:oxidoreductase activity"/>
    <property type="evidence" value="ECO:0007669"/>
    <property type="project" value="UniProtKB-KW"/>
</dbReference>
<evidence type="ECO:0000313" key="3">
    <source>
        <dbReference type="EMBL" id="PWY89225.1"/>
    </source>
</evidence>
<dbReference type="EMBL" id="MSFL01000004">
    <property type="protein sequence ID" value="PWY89225.1"/>
    <property type="molecule type" value="Genomic_DNA"/>
</dbReference>
<proteinExistence type="predicted"/>
<accession>A0A317WSZ6</accession>
<evidence type="ECO:0000313" key="4">
    <source>
        <dbReference type="Proteomes" id="UP000247233"/>
    </source>
</evidence>
<name>A0A317WSZ6_9EURO</name>
<dbReference type="VEuPathDB" id="FungiDB:BO70DRAFT_426865"/>
<dbReference type="InterPro" id="IPR003819">
    <property type="entry name" value="TauD/TfdA-like"/>
</dbReference>
<gene>
    <name evidence="3" type="ORF">BO70DRAFT_426865</name>
</gene>
<dbReference type="PANTHER" id="PTHR10696:SF21">
    <property type="entry name" value="TAUD_TFDA-LIKE DOMAIN-CONTAINING PROTEIN"/>
    <property type="match status" value="1"/>
</dbReference>
<dbReference type="RefSeq" id="XP_025402412.1">
    <property type="nucleotide sequence ID" value="XM_025547834.1"/>
</dbReference>
<evidence type="ECO:0000259" key="2">
    <source>
        <dbReference type="Pfam" id="PF02668"/>
    </source>
</evidence>
<protein>
    <submittedName>
        <fullName evidence="3">Clavaminate synthase-like protein</fullName>
    </submittedName>
</protein>
<dbReference type="OrthoDB" id="408743at2759"/>
<feature type="domain" description="TauD/TfdA-like" evidence="2">
    <location>
        <begin position="52"/>
        <end position="354"/>
    </location>
</feature>
<dbReference type="STRING" id="1448321.A0A317WSZ6"/>
<dbReference type="PANTHER" id="PTHR10696">
    <property type="entry name" value="GAMMA-BUTYROBETAINE HYDROXYLASE-RELATED"/>
    <property type="match status" value="1"/>
</dbReference>
<dbReference type="Proteomes" id="UP000247233">
    <property type="component" value="Unassembled WGS sequence"/>
</dbReference>
<organism evidence="3 4">
    <name type="scientific">Aspergillus heteromorphus CBS 117.55</name>
    <dbReference type="NCBI Taxonomy" id="1448321"/>
    <lineage>
        <taxon>Eukaryota</taxon>
        <taxon>Fungi</taxon>
        <taxon>Dikarya</taxon>
        <taxon>Ascomycota</taxon>
        <taxon>Pezizomycotina</taxon>
        <taxon>Eurotiomycetes</taxon>
        <taxon>Eurotiomycetidae</taxon>
        <taxon>Eurotiales</taxon>
        <taxon>Aspergillaceae</taxon>
        <taxon>Aspergillus</taxon>
        <taxon>Aspergillus subgen. Circumdati</taxon>
    </lineage>
</organism>
<comment type="caution">
    <text evidence="3">The sequence shown here is derived from an EMBL/GenBank/DDBJ whole genome shotgun (WGS) entry which is preliminary data.</text>
</comment>
<dbReference type="InterPro" id="IPR050411">
    <property type="entry name" value="AlphaKG_dependent_hydroxylases"/>
</dbReference>
<dbReference type="AlphaFoldDB" id="A0A317WSZ6"/>